<dbReference type="InterPro" id="IPR013087">
    <property type="entry name" value="Znf_C2H2_type"/>
</dbReference>
<dbReference type="InterPro" id="IPR036236">
    <property type="entry name" value="Znf_C2H2_sf"/>
</dbReference>
<evidence type="ECO:0000256" key="2">
    <source>
        <dbReference type="ARBA" id="ARBA00022737"/>
    </source>
</evidence>
<name>A0AAN8WJ63_HALRR</name>
<dbReference type="PANTHER" id="PTHR24379">
    <property type="entry name" value="KRAB AND ZINC FINGER DOMAIN-CONTAINING"/>
    <property type="match status" value="1"/>
</dbReference>
<keyword evidence="2" id="KW-0677">Repeat</keyword>
<keyword evidence="1" id="KW-0479">Metal-binding</keyword>
<evidence type="ECO:0000313" key="7">
    <source>
        <dbReference type="EMBL" id="KAK7041666.1"/>
    </source>
</evidence>
<evidence type="ECO:0000313" key="8">
    <source>
        <dbReference type="Proteomes" id="UP001381693"/>
    </source>
</evidence>
<protein>
    <recommendedName>
        <fullName evidence="6">C2H2-type domain-containing protein</fullName>
    </recommendedName>
</protein>
<keyword evidence="8" id="KW-1185">Reference proteome</keyword>
<dbReference type="SMART" id="SM00355">
    <property type="entry name" value="ZnF_C2H2"/>
    <property type="match status" value="7"/>
</dbReference>
<gene>
    <name evidence="7" type="ORF">SK128_000300</name>
</gene>
<accession>A0AAN8WJ63</accession>
<feature type="domain" description="C2H2-type" evidence="6">
    <location>
        <begin position="1959"/>
        <end position="1989"/>
    </location>
</feature>
<evidence type="ECO:0000256" key="5">
    <source>
        <dbReference type="PROSITE-ProRule" id="PRU00042"/>
    </source>
</evidence>
<evidence type="ECO:0000256" key="4">
    <source>
        <dbReference type="ARBA" id="ARBA00022833"/>
    </source>
</evidence>
<feature type="domain" description="C2H2-type" evidence="6">
    <location>
        <begin position="2102"/>
        <end position="2129"/>
    </location>
</feature>
<keyword evidence="4" id="KW-0862">Zinc</keyword>
<comment type="caution">
    <text evidence="7">The sequence shown here is derived from an EMBL/GenBank/DDBJ whole genome shotgun (WGS) entry which is preliminary data.</text>
</comment>
<evidence type="ECO:0000256" key="1">
    <source>
        <dbReference type="ARBA" id="ARBA00022723"/>
    </source>
</evidence>
<dbReference type="PROSITE" id="PS00028">
    <property type="entry name" value="ZINC_FINGER_C2H2_1"/>
    <property type="match status" value="2"/>
</dbReference>
<organism evidence="7 8">
    <name type="scientific">Halocaridina rubra</name>
    <name type="common">Hawaiian red shrimp</name>
    <dbReference type="NCBI Taxonomy" id="373956"/>
    <lineage>
        <taxon>Eukaryota</taxon>
        <taxon>Metazoa</taxon>
        <taxon>Ecdysozoa</taxon>
        <taxon>Arthropoda</taxon>
        <taxon>Crustacea</taxon>
        <taxon>Multicrustacea</taxon>
        <taxon>Malacostraca</taxon>
        <taxon>Eumalacostraca</taxon>
        <taxon>Eucarida</taxon>
        <taxon>Decapoda</taxon>
        <taxon>Pleocyemata</taxon>
        <taxon>Caridea</taxon>
        <taxon>Atyoidea</taxon>
        <taxon>Atyidae</taxon>
        <taxon>Halocaridina</taxon>
    </lineage>
</organism>
<keyword evidence="3 5" id="KW-0863">Zinc-finger</keyword>
<proteinExistence type="predicted"/>
<dbReference type="PANTHER" id="PTHR24379:SF121">
    <property type="entry name" value="C2H2-TYPE DOMAIN-CONTAINING PROTEIN"/>
    <property type="match status" value="1"/>
</dbReference>
<evidence type="ECO:0000256" key="3">
    <source>
        <dbReference type="ARBA" id="ARBA00022771"/>
    </source>
</evidence>
<evidence type="ECO:0000259" key="6">
    <source>
        <dbReference type="PROSITE" id="PS50157"/>
    </source>
</evidence>
<dbReference type="PROSITE" id="PS50157">
    <property type="entry name" value="ZINC_FINGER_C2H2_2"/>
    <property type="match status" value="2"/>
</dbReference>
<dbReference type="EMBL" id="JAXCGZ010021885">
    <property type="protein sequence ID" value="KAK7041666.1"/>
    <property type="molecule type" value="Genomic_DNA"/>
</dbReference>
<dbReference type="GO" id="GO:0008270">
    <property type="term" value="F:zinc ion binding"/>
    <property type="evidence" value="ECO:0007669"/>
    <property type="project" value="UniProtKB-KW"/>
</dbReference>
<dbReference type="Gene3D" id="3.30.160.60">
    <property type="entry name" value="Classic Zinc Finger"/>
    <property type="match status" value="1"/>
</dbReference>
<reference evidence="7 8" key="1">
    <citation type="submission" date="2023-11" db="EMBL/GenBank/DDBJ databases">
        <title>Halocaridina rubra genome assembly.</title>
        <authorList>
            <person name="Smith C."/>
        </authorList>
    </citation>
    <scope>NUCLEOTIDE SEQUENCE [LARGE SCALE GENOMIC DNA]</scope>
    <source>
        <strain evidence="7">EP-1</strain>
        <tissue evidence="7">Whole</tissue>
    </source>
</reference>
<dbReference type="Proteomes" id="UP001381693">
    <property type="component" value="Unassembled WGS sequence"/>
</dbReference>
<sequence>MAFSTGAEGNLSHCKGFSLECPLCDLISVSPGHLTHHIKTAHKDWSLFKVVDPDKRYHHIPGCQLLEEVNDVLTPLDSEKVKKSFCQANNISSHTSSLPSCEEICLSDSDDEVQVLSDTHDAISIAKLGTINDCEKGELDLPWRSSNDTNIRIESCYSLSSDSSLRTDMGWRVNNANEMGNISACAVSSSVCSETCAQSSGICISSKDVCDFDALTEKGNTSKNVLKRFNCCDGDQLIEKKKSAQAYSSNVLQDDIQILDDSILKISRVPDCKNINVISCKEKSVSKTGKGSIYEENCSDKKVGRNHRGSKIIIAKLPRDMLWRDEVVQSNENYLEFGDMNEATPDTPTKVFGKGMEVRESNKGDENIFVDESDMNKALEYKVSAHEKTAKLDEFRQYSSVNSIAKTSASVHEKTSAKLDEFRQCSSVNSIAKTSVSVPAVLLTKESDIVSFESSLSLPEEDSSDVMPKSLVDGIEYSIQNNDSNLNLEISQKPLLESSNSSNLYSTGDKRELHDANDDGIRQNIEYQFGNLSSVDSALNIHDENKKCFATGSNGLITNTLVTCDKKKNLVKFTKNVCGLESVPMIEHIKTSAEKCGSSNFLLSPDENHTPAEVAEASKDLCGDIKVLLRSIVTDPSKEFTNVITPNKNVEPGKDQISGTNCVDVEPVAHEGINIDNIVPEVSAPQLDSPPNQRKICVQFCIESEFTEDYCIPKCDSVDGPPVLGNVVEKRAESTLFNTDAVTLNSVGYVAFNSNKNYGTLDSVHINDNNIDGVIPEPKFIEDIGVIRCGPEDGQPSLSNVVGRTVDKNSTITVHSRGNPACNSDENVWTLDSMQIHENNKDGADVFNKKLRHNESANDSSMSCSKKDICRKIKKVRYAPLKNNDDAKMTLRHCKALKKRISYHTQAKKRLDGSIVIDFYPNVRKFSCSKLHLRNIEKSSHSVPVCGRNSDVNKIFNGKTVCKNEKRANQRSKTCCYKLSQSRSFRMIKPVGAISDRNIIKEREKQSEVASKEIHHPVLRKSFAKNLGKRKYRKIYKNDDFETRKCRETSSVREITKNILTGATDKETVKCISTSRLPQLMPPDDTETTSSSVNITLNLDHLKAKLGSVNTYGSQNCEEVEFAIPSCPLIKKLSKSTSHVASYRRKANIGEILKDGKKNLSPKSNICHIEKNSLPFASNNTYYTGNPNKNIPGSTTMQENKSNSRVLVQKECLPRANLCNVLSSAAKSKIYKCKKYIIGKQSLRSYKPSLSPLKPFKCSKCLFACSSKVDLVAHAQRCFRKRKMNTFKGKKSNFSRKVNKDEMLNVACFICQESLESKFHFVKHLYRYHRDKANSESVKLELVSLLDISDDVNVVSTKEQCSSLVLEQIMTQNSENEETGVDLSSSQNVEILIETKVSSEHTENLDKNNISSEKIKSTSKNAIEYSKLLADSGTSYQNIDMTKAASHTSENSMILVKATSANRDIKSVGAGSNTVQLDERNSDGIQTLMKTDATLIEADTCSDQTASRGSYVCTDDMLKLKKAVKNSEGTETESIEYKKSEQAKELVPTKQEEEKSYFGKDSEAYHQDLVRLNYINGLLQRGKSLTDEKENSQTNSTDCERAENTKHCVYQNVSLSRSEKHPVCMYCGKNYKNVGFRSHMVECAYMMECRRFIDTNRITVQTPSHLRNYKVRSRLDNSKESGPWEWKKTFTTNEFYKLHKEKECLSSNKAEIDRCVELTVPTSTMPFRFFDCGTKSLIDSTDVCNVKSSEIGNTNLMNSMSDSNINMLCKKTKEIGKSCGINYVNDSSHDNSNDESKVNKLKQISHAKSYKCMYCMDEFMSNVNIEFHLRQCKLKQKSANQIPKSDGYDDYKCKYCNKVYVSKYTLKYHLIRCNRKKALDDETPELSIQYSSFECLFCKRRFYCKLKFKCHIERCSRVRNNICLNDTCFSIMSKTDKCNLKINGNNSKINLEENKCVYYKCIQCSKLYASKFTLQYHTRFCKTDTMEEMNSQTIQKDIRCNAYDMSIRPFHAIPSHRKRIHKRYSHKEDIYKEDDKCLSEKPVIKLDFVNKLGSQERIKNRVSEASVTDLNTRENNVAGYSTTSLFRDQSLAFDFVGFTKPLVCQYCGLGFAERLYFQLHQSKHKYKKFSVINEKSFELREEDNRYEEKLA</sequence>
<dbReference type="SUPFAM" id="SSF57667">
    <property type="entry name" value="beta-beta-alpha zinc fingers"/>
    <property type="match status" value="1"/>
</dbReference>